<dbReference type="PROSITE" id="PS50850">
    <property type="entry name" value="MFS"/>
    <property type="match status" value="1"/>
</dbReference>
<dbReference type="EMBL" id="AWGB01000039">
    <property type="protein sequence ID" value="ESQ88110.1"/>
    <property type="molecule type" value="Genomic_DNA"/>
</dbReference>
<feature type="transmembrane region" description="Helical" evidence="10">
    <location>
        <begin position="65"/>
        <end position="85"/>
    </location>
</feature>
<dbReference type="RefSeq" id="WP_018083268.1">
    <property type="nucleotide sequence ID" value="NZ_AQWM01000027.1"/>
</dbReference>
<dbReference type="FunFam" id="1.20.1250.20:FF:000122">
    <property type="entry name" value="D-xylose transporter XylE"/>
    <property type="match status" value="1"/>
</dbReference>
<reference evidence="12 13" key="1">
    <citation type="journal article" date="2014" name="Nature">
        <title>Sequential evolution of bacterial morphology by co-option of a developmental regulator.</title>
        <authorList>
            <person name="Jiang C."/>
            <person name="Brown P.J."/>
            <person name="Ducret A."/>
            <person name="Brun Y.V."/>
        </authorList>
    </citation>
    <scope>NUCLEOTIDE SEQUENCE [LARGE SCALE GENOMIC DNA]</scope>
    <source>
        <strain evidence="12 13">DSM 16100</strain>
    </source>
</reference>
<dbReference type="PATRIC" id="fig|1121022.4.peg.3336"/>
<feature type="transmembrane region" description="Helical" evidence="10">
    <location>
        <begin position="346"/>
        <end position="367"/>
    </location>
</feature>
<feature type="transmembrane region" description="Helical" evidence="10">
    <location>
        <begin position="196"/>
        <end position="218"/>
    </location>
</feature>
<keyword evidence="5" id="KW-0762">Sugar transport</keyword>
<dbReference type="Pfam" id="PF00083">
    <property type="entry name" value="Sugar_tr"/>
    <property type="match status" value="1"/>
</dbReference>
<keyword evidence="8 10" id="KW-0472">Membrane</keyword>
<dbReference type="NCBIfam" id="TIGR00879">
    <property type="entry name" value="SP"/>
    <property type="match status" value="1"/>
</dbReference>
<gene>
    <name evidence="12" type="ORF">ABENE_16405</name>
</gene>
<feature type="domain" description="Major facilitator superfamily (MFS) profile" evidence="11">
    <location>
        <begin position="27"/>
        <end position="463"/>
    </location>
</feature>
<evidence type="ECO:0000256" key="3">
    <source>
        <dbReference type="ARBA" id="ARBA00022448"/>
    </source>
</evidence>
<keyword evidence="7 10" id="KW-1133">Transmembrane helix</keyword>
<dbReference type="InterPro" id="IPR036259">
    <property type="entry name" value="MFS_trans_sf"/>
</dbReference>
<feature type="transmembrane region" description="Helical" evidence="10">
    <location>
        <begin position="271"/>
        <end position="293"/>
    </location>
</feature>
<proteinExistence type="inferred from homology"/>
<dbReference type="InterPro" id="IPR047984">
    <property type="entry name" value="XylE-like"/>
</dbReference>
<comment type="similarity">
    <text evidence="2 9">Belongs to the major facilitator superfamily. Sugar transporter (TC 2.A.1.1) family.</text>
</comment>
<feature type="transmembrane region" description="Helical" evidence="10">
    <location>
        <begin position="373"/>
        <end position="396"/>
    </location>
</feature>
<feature type="transmembrane region" description="Helical" evidence="10">
    <location>
        <begin position="313"/>
        <end position="334"/>
    </location>
</feature>
<dbReference type="OrthoDB" id="5368493at2"/>
<dbReference type="InterPro" id="IPR005829">
    <property type="entry name" value="Sugar_transporter_CS"/>
</dbReference>
<evidence type="ECO:0000256" key="7">
    <source>
        <dbReference type="ARBA" id="ARBA00022989"/>
    </source>
</evidence>
<feature type="transmembrane region" description="Helical" evidence="10">
    <location>
        <begin position="21"/>
        <end position="45"/>
    </location>
</feature>
<evidence type="ECO:0000256" key="6">
    <source>
        <dbReference type="ARBA" id="ARBA00022692"/>
    </source>
</evidence>
<comment type="caution">
    <text evidence="12">The sequence shown here is derived from an EMBL/GenBank/DDBJ whole genome shotgun (WGS) entry which is preliminary data.</text>
</comment>
<dbReference type="InterPro" id="IPR005828">
    <property type="entry name" value="MFS_sugar_transport-like"/>
</dbReference>
<evidence type="ECO:0000256" key="2">
    <source>
        <dbReference type="ARBA" id="ARBA00010992"/>
    </source>
</evidence>
<dbReference type="PANTHER" id="PTHR48020">
    <property type="entry name" value="PROTON MYO-INOSITOL COTRANSPORTER"/>
    <property type="match status" value="1"/>
</dbReference>
<feature type="transmembrane region" description="Helical" evidence="10">
    <location>
        <begin position="408"/>
        <end position="428"/>
    </location>
</feature>
<evidence type="ECO:0000313" key="13">
    <source>
        <dbReference type="Proteomes" id="UP000017837"/>
    </source>
</evidence>
<dbReference type="AlphaFoldDB" id="V4PRI8"/>
<feature type="transmembrane region" description="Helical" evidence="10">
    <location>
        <begin position="119"/>
        <end position="140"/>
    </location>
</feature>
<dbReference type="PROSITE" id="PS00217">
    <property type="entry name" value="SUGAR_TRANSPORT_2"/>
    <property type="match status" value="1"/>
</dbReference>
<dbReference type="GO" id="GO:0005886">
    <property type="term" value="C:plasma membrane"/>
    <property type="evidence" value="ECO:0007669"/>
    <property type="project" value="UniProtKB-SubCell"/>
</dbReference>
<dbReference type="PRINTS" id="PR00171">
    <property type="entry name" value="SUGRTRNSPORT"/>
</dbReference>
<dbReference type="CDD" id="cd17359">
    <property type="entry name" value="MFS_XylE_like"/>
    <property type="match status" value="1"/>
</dbReference>
<feature type="transmembrane region" description="Helical" evidence="10">
    <location>
        <begin position="434"/>
        <end position="459"/>
    </location>
</feature>
<dbReference type="InterPro" id="IPR020846">
    <property type="entry name" value="MFS_dom"/>
</dbReference>
<dbReference type="InterPro" id="IPR003663">
    <property type="entry name" value="Sugar/inositol_transpt"/>
</dbReference>
<evidence type="ECO:0000256" key="1">
    <source>
        <dbReference type="ARBA" id="ARBA00004651"/>
    </source>
</evidence>
<name>V4PRI8_9CAUL</name>
<evidence type="ECO:0000256" key="5">
    <source>
        <dbReference type="ARBA" id="ARBA00022597"/>
    </source>
</evidence>
<protein>
    <recommendedName>
        <fullName evidence="11">Major facilitator superfamily (MFS) profile domain-containing protein</fullName>
    </recommendedName>
</protein>
<evidence type="ECO:0000259" key="11">
    <source>
        <dbReference type="PROSITE" id="PS50850"/>
    </source>
</evidence>
<dbReference type="eggNOG" id="COG2814">
    <property type="taxonomic scope" value="Bacteria"/>
</dbReference>
<keyword evidence="13" id="KW-1185">Reference proteome</keyword>
<dbReference type="PANTHER" id="PTHR48020:SF12">
    <property type="entry name" value="PROTON MYO-INOSITOL COTRANSPORTER"/>
    <property type="match status" value="1"/>
</dbReference>
<keyword evidence="6 10" id="KW-0812">Transmembrane</keyword>
<evidence type="ECO:0000313" key="12">
    <source>
        <dbReference type="EMBL" id="ESQ88110.1"/>
    </source>
</evidence>
<dbReference type="Gene3D" id="1.20.1250.20">
    <property type="entry name" value="MFS general substrate transporter like domains"/>
    <property type="match status" value="2"/>
</dbReference>
<dbReference type="SUPFAM" id="SSF103473">
    <property type="entry name" value="MFS general substrate transporter"/>
    <property type="match status" value="1"/>
</dbReference>
<dbReference type="STRING" id="1121022.GCA_000376105_03587"/>
<evidence type="ECO:0000256" key="10">
    <source>
        <dbReference type="SAM" id="Phobius"/>
    </source>
</evidence>
<evidence type="ECO:0000256" key="9">
    <source>
        <dbReference type="RuleBase" id="RU003346"/>
    </source>
</evidence>
<keyword evidence="3 9" id="KW-0813">Transport</keyword>
<dbReference type="GO" id="GO:0022857">
    <property type="term" value="F:transmembrane transporter activity"/>
    <property type="evidence" value="ECO:0007669"/>
    <property type="project" value="InterPro"/>
</dbReference>
<sequence length="478" mass="51631">MHIVSKEVGANSAPSPYKFNLGYVWMISSIAALGGLLFGYDWVVIGGAKPFYEPYFDLTSEAQIGWANSCALLGCLIGSICSGVFSDGLGRKKLLIAAASLFGISSVATGWAHTFDTFILWRILGGVAIGIASNVSPTYIAEIAPAQWRGRLVTLNQLTVVVGILAAQIVNLVIAGNIADGATADMIRNSWQGQYGWRWMFCAVAIPSLTFFFCAFLVPESPRWLVKKGQTEKARAVLTRIGGADYAEAEIRDVDSALATERSEQGAWRDLFRPMVFGLVLIGIGLAVLQQWSGTNVIFNYAEEIYRGAGYDLSGVMFNIVITGAINLLFTLVATFTVDRLGRRALMLWGTVVITVIHGLLGIAFFLGIKGPLILGLTLAVIAAYATSLAPVTWVLLSEIFPNRIRGLAMSIAVSALWIACFAVTYTFPILNKLLGAAGTFWCYGAFCLLGVIFIALFVPETKGKTLEEIEASLTKQR</sequence>
<evidence type="ECO:0000256" key="8">
    <source>
        <dbReference type="ARBA" id="ARBA00023136"/>
    </source>
</evidence>
<keyword evidence="4" id="KW-1003">Cell membrane</keyword>
<feature type="transmembrane region" description="Helical" evidence="10">
    <location>
        <begin position="152"/>
        <end position="176"/>
    </location>
</feature>
<organism evidence="12 13">
    <name type="scientific">Asticcacaulis benevestitus DSM 16100 = ATCC BAA-896</name>
    <dbReference type="NCBI Taxonomy" id="1121022"/>
    <lineage>
        <taxon>Bacteria</taxon>
        <taxon>Pseudomonadati</taxon>
        <taxon>Pseudomonadota</taxon>
        <taxon>Alphaproteobacteria</taxon>
        <taxon>Caulobacterales</taxon>
        <taxon>Caulobacteraceae</taxon>
        <taxon>Asticcacaulis</taxon>
    </lineage>
</organism>
<comment type="subcellular location">
    <subcellularLocation>
        <location evidence="1">Cell membrane</location>
        <topology evidence="1">Multi-pass membrane protein</topology>
    </subcellularLocation>
</comment>
<dbReference type="Proteomes" id="UP000017837">
    <property type="component" value="Unassembled WGS sequence"/>
</dbReference>
<feature type="transmembrane region" description="Helical" evidence="10">
    <location>
        <begin position="94"/>
        <end position="113"/>
    </location>
</feature>
<accession>V4PRI8</accession>
<evidence type="ECO:0000256" key="4">
    <source>
        <dbReference type="ARBA" id="ARBA00022475"/>
    </source>
</evidence>
<dbReference type="InterPro" id="IPR050814">
    <property type="entry name" value="Myo-inositol_Transporter"/>
</dbReference>
<dbReference type="PROSITE" id="PS00216">
    <property type="entry name" value="SUGAR_TRANSPORT_1"/>
    <property type="match status" value="1"/>
</dbReference>